<evidence type="ECO:0000256" key="8">
    <source>
        <dbReference type="ARBA" id="ARBA00048117"/>
    </source>
</evidence>
<dbReference type="GO" id="GO:0008033">
    <property type="term" value="P:tRNA processing"/>
    <property type="evidence" value="ECO:0007669"/>
    <property type="project" value="UniProtKB-KW"/>
</dbReference>
<dbReference type="EC" id="2.3.1.234" evidence="1"/>
<proteinExistence type="predicted"/>
<keyword evidence="3" id="KW-0808">Transferase</keyword>
<evidence type="ECO:0000256" key="5">
    <source>
        <dbReference type="ARBA" id="ARBA00022723"/>
    </source>
</evidence>
<dbReference type="InterPro" id="IPR043129">
    <property type="entry name" value="ATPase_NBD"/>
</dbReference>
<feature type="non-terminal residue" evidence="10">
    <location>
        <position position="226"/>
    </location>
</feature>
<gene>
    <name evidence="10" type="ORF">METZ01_LOCUS92628</name>
</gene>
<evidence type="ECO:0000256" key="6">
    <source>
        <dbReference type="ARBA" id="ARBA00023004"/>
    </source>
</evidence>
<dbReference type="FunFam" id="3.30.420.40:FF:000040">
    <property type="entry name" value="tRNA N6-adenosine threonylcarbamoyltransferase"/>
    <property type="match status" value="1"/>
</dbReference>
<dbReference type="PANTHER" id="PTHR11735:SF6">
    <property type="entry name" value="TRNA N6-ADENOSINE THREONYLCARBAMOYLTRANSFERASE, MITOCHONDRIAL"/>
    <property type="match status" value="1"/>
</dbReference>
<dbReference type="SUPFAM" id="SSF53067">
    <property type="entry name" value="Actin-like ATPase domain"/>
    <property type="match status" value="2"/>
</dbReference>
<keyword evidence="4" id="KW-0819">tRNA processing</keyword>
<organism evidence="10">
    <name type="scientific">marine metagenome</name>
    <dbReference type="NCBI Taxonomy" id="408172"/>
    <lineage>
        <taxon>unclassified sequences</taxon>
        <taxon>metagenomes</taxon>
        <taxon>ecological metagenomes</taxon>
    </lineage>
</organism>
<dbReference type="GO" id="GO:0046872">
    <property type="term" value="F:metal ion binding"/>
    <property type="evidence" value="ECO:0007669"/>
    <property type="project" value="UniProtKB-KW"/>
</dbReference>
<evidence type="ECO:0000259" key="9">
    <source>
        <dbReference type="Pfam" id="PF00814"/>
    </source>
</evidence>
<evidence type="ECO:0000256" key="4">
    <source>
        <dbReference type="ARBA" id="ARBA00022694"/>
    </source>
</evidence>
<dbReference type="AlphaFoldDB" id="A0A381VHT8"/>
<name>A0A381VHT8_9ZZZZ</name>
<dbReference type="Pfam" id="PF00814">
    <property type="entry name" value="TsaD"/>
    <property type="match status" value="1"/>
</dbReference>
<keyword evidence="5" id="KW-0479">Metal-binding</keyword>
<accession>A0A381VHT8</accession>
<dbReference type="InterPro" id="IPR017861">
    <property type="entry name" value="KAE1/TsaD"/>
</dbReference>
<dbReference type="InterPro" id="IPR000905">
    <property type="entry name" value="Gcp-like_dom"/>
</dbReference>
<comment type="catalytic activity">
    <reaction evidence="8">
        <text>L-threonylcarbamoyladenylate + adenosine(37) in tRNA = N(6)-L-threonylcarbamoyladenosine(37) in tRNA + AMP + H(+)</text>
        <dbReference type="Rhea" id="RHEA:37059"/>
        <dbReference type="Rhea" id="RHEA-COMP:10162"/>
        <dbReference type="Rhea" id="RHEA-COMP:10163"/>
        <dbReference type="ChEBI" id="CHEBI:15378"/>
        <dbReference type="ChEBI" id="CHEBI:73682"/>
        <dbReference type="ChEBI" id="CHEBI:74411"/>
        <dbReference type="ChEBI" id="CHEBI:74418"/>
        <dbReference type="ChEBI" id="CHEBI:456215"/>
        <dbReference type="EC" id="2.3.1.234"/>
    </reaction>
</comment>
<evidence type="ECO:0000256" key="1">
    <source>
        <dbReference type="ARBA" id="ARBA00012156"/>
    </source>
</evidence>
<keyword evidence="6" id="KW-0408">Iron</keyword>
<sequence>MLNSIVNDAISEANLSLGDLDAIAVTQGPGLAGALLTGVSFAKGLSIGLNISLIPINHLEAHIFANFLADPDLNYPFICLLISGGHTQLWLVKNMGIYVLLGETRDDAAGEAFDKGSRILGLGYPGGPQIEKISKNGNPTKIIFPRSLMGSDNLEFSFSGLKTSLLYFMDNFQESKEYRLADVAASYQQAIVDCLSEKLARAIMKTGIKNCVIAGGVAANFCLREE</sequence>
<keyword evidence="2" id="KW-0963">Cytoplasm</keyword>
<evidence type="ECO:0000256" key="2">
    <source>
        <dbReference type="ARBA" id="ARBA00022490"/>
    </source>
</evidence>
<dbReference type="PANTHER" id="PTHR11735">
    <property type="entry name" value="TRNA N6-ADENOSINE THREONYLCARBAMOYLTRANSFERASE"/>
    <property type="match status" value="1"/>
</dbReference>
<evidence type="ECO:0000256" key="7">
    <source>
        <dbReference type="ARBA" id="ARBA00023315"/>
    </source>
</evidence>
<dbReference type="GO" id="GO:0061711">
    <property type="term" value="F:tRNA N(6)-L-threonylcarbamoyladenine synthase activity"/>
    <property type="evidence" value="ECO:0007669"/>
    <property type="project" value="UniProtKB-EC"/>
</dbReference>
<protein>
    <recommendedName>
        <fullName evidence="1">N(6)-L-threonylcarbamoyladenine synthase</fullName>
        <ecNumber evidence="1">2.3.1.234</ecNumber>
    </recommendedName>
</protein>
<keyword evidence="7" id="KW-0012">Acyltransferase</keyword>
<dbReference type="NCBIfam" id="TIGR00329">
    <property type="entry name" value="gcp_kae1"/>
    <property type="match status" value="1"/>
</dbReference>
<reference evidence="10" key="1">
    <citation type="submission" date="2018-05" db="EMBL/GenBank/DDBJ databases">
        <authorList>
            <person name="Lanie J.A."/>
            <person name="Ng W.-L."/>
            <person name="Kazmierczak K.M."/>
            <person name="Andrzejewski T.M."/>
            <person name="Davidsen T.M."/>
            <person name="Wayne K.J."/>
            <person name="Tettelin H."/>
            <person name="Glass J.I."/>
            <person name="Rusch D."/>
            <person name="Podicherti R."/>
            <person name="Tsui H.-C.T."/>
            <person name="Winkler M.E."/>
        </authorList>
    </citation>
    <scope>NUCLEOTIDE SEQUENCE</scope>
</reference>
<evidence type="ECO:0000256" key="3">
    <source>
        <dbReference type="ARBA" id="ARBA00022679"/>
    </source>
</evidence>
<evidence type="ECO:0000313" key="10">
    <source>
        <dbReference type="EMBL" id="SVA39774.1"/>
    </source>
</evidence>
<dbReference type="EMBL" id="UINC01008852">
    <property type="protein sequence ID" value="SVA39774.1"/>
    <property type="molecule type" value="Genomic_DNA"/>
</dbReference>
<dbReference type="PRINTS" id="PR00789">
    <property type="entry name" value="OSIALOPTASE"/>
</dbReference>
<dbReference type="Gene3D" id="3.30.420.40">
    <property type="match status" value="2"/>
</dbReference>
<feature type="domain" description="Gcp-like" evidence="9">
    <location>
        <begin position="2"/>
        <end position="225"/>
    </location>
</feature>